<gene>
    <name evidence="2" type="ORF">RNJ44_01106</name>
</gene>
<evidence type="ECO:0000313" key="3">
    <source>
        <dbReference type="Proteomes" id="UP001623330"/>
    </source>
</evidence>
<evidence type="ECO:0000313" key="2">
    <source>
        <dbReference type="EMBL" id="KAL3230657.1"/>
    </source>
</evidence>
<sequence>MALSYEEVLDHIVNNKPVPMEDVPDITLEEPKDSEQMEMKLKPWQVKSETVDVTTEDASLQMKNDMEQELSKAMKEGLHDVE</sequence>
<dbReference type="Pfam" id="PF17733">
    <property type="entry name" value="KPWE_dom"/>
    <property type="match status" value="1"/>
</dbReference>
<protein>
    <recommendedName>
        <fullName evidence="1">Peroxisomal membrane protein PEX14-like KPWE domain-containing protein</fullName>
    </recommendedName>
</protein>
<dbReference type="Proteomes" id="UP001623330">
    <property type="component" value="Unassembled WGS sequence"/>
</dbReference>
<proteinExistence type="predicted"/>
<reference evidence="2 3" key="1">
    <citation type="submission" date="2024-05" db="EMBL/GenBank/DDBJ databases">
        <title>Long read based assembly of the Candida bracarensis genome reveals expanded adhesin content.</title>
        <authorList>
            <person name="Marcet-Houben M."/>
            <person name="Ksiezopolska E."/>
            <person name="Gabaldon T."/>
        </authorList>
    </citation>
    <scope>NUCLEOTIDE SEQUENCE [LARGE SCALE GENOMIC DNA]</scope>
    <source>
        <strain evidence="2 3">CBM6</strain>
    </source>
</reference>
<organism evidence="2 3">
    <name type="scientific">Nakaseomyces bracarensis</name>
    <dbReference type="NCBI Taxonomy" id="273131"/>
    <lineage>
        <taxon>Eukaryota</taxon>
        <taxon>Fungi</taxon>
        <taxon>Dikarya</taxon>
        <taxon>Ascomycota</taxon>
        <taxon>Saccharomycotina</taxon>
        <taxon>Saccharomycetes</taxon>
        <taxon>Saccharomycetales</taxon>
        <taxon>Saccharomycetaceae</taxon>
        <taxon>Nakaseomyces</taxon>
    </lineage>
</organism>
<dbReference type="EMBL" id="JBEVYD010000009">
    <property type="protein sequence ID" value="KAL3230657.1"/>
    <property type="molecule type" value="Genomic_DNA"/>
</dbReference>
<comment type="caution">
    <text evidence="2">The sequence shown here is derived from an EMBL/GenBank/DDBJ whole genome shotgun (WGS) entry which is preliminary data.</text>
</comment>
<feature type="domain" description="Peroxisomal membrane protein PEX14-like KPWE" evidence="1">
    <location>
        <begin position="3"/>
        <end position="45"/>
    </location>
</feature>
<evidence type="ECO:0000259" key="1">
    <source>
        <dbReference type="Pfam" id="PF17733"/>
    </source>
</evidence>
<accession>A0ABR4NQZ0</accession>
<keyword evidence="3" id="KW-1185">Reference proteome</keyword>
<name>A0ABR4NQZ0_9SACH</name>
<dbReference type="InterPro" id="IPR040554">
    <property type="entry name" value="KPWE_PEX14_dom"/>
</dbReference>